<sequence length="31" mass="3417">MCTKTQTSLEQSAKGHVSPDLYIVTILKINP</sequence>
<reference evidence="1" key="1">
    <citation type="submission" date="2018-02" db="EMBL/GenBank/DDBJ databases">
        <title>Rhizophora mucronata_Transcriptome.</title>
        <authorList>
            <person name="Meera S.P."/>
            <person name="Sreeshan A."/>
            <person name="Augustine A."/>
        </authorList>
    </citation>
    <scope>NUCLEOTIDE SEQUENCE</scope>
    <source>
        <tissue evidence="1">Leaf</tissue>
    </source>
</reference>
<protein>
    <submittedName>
        <fullName evidence="1">Uncharacterized protein</fullName>
    </submittedName>
</protein>
<accession>A0A2P2MXJ2</accession>
<organism evidence="1">
    <name type="scientific">Rhizophora mucronata</name>
    <name type="common">Asiatic mangrove</name>
    <dbReference type="NCBI Taxonomy" id="61149"/>
    <lineage>
        <taxon>Eukaryota</taxon>
        <taxon>Viridiplantae</taxon>
        <taxon>Streptophyta</taxon>
        <taxon>Embryophyta</taxon>
        <taxon>Tracheophyta</taxon>
        <taxon>Spermatophyta</taxon>
        <taxon>Magnoliopsida</taxon>
        <taxon>eudicotyledons</taxon>
        <taxon>Gunneridae</taxon>
        <taxon>Pentapetalae</taxon>
        <taxon>rosids</taxon>
        <taxon>fabids</taxon>
        <taxon>Malpighiales</taxon>
        <taxon>Rhizophoraceae</taxon>
        <taxon>Rhizophora</taxon>
    </lineage>
</organism>
<name>A0A2P2MXJ2_RHIMU</name>
<dbReference type="AlphaFoldDB" id="A0A2P2MXJ2"/>
<proteinExistence type="predicted"/>
<dbReference type="EMBL" id="GGEC01054451">
    <property type="protein sequence ID" value="MBX34935.1"/>
    <property type="molecule type" value="Transcribed_RNA"/>
</dbReference>
<evidence type="ECO:0000313" key="1">
    <source>
        <dbReference type="EMBL" id="MBX34935.1"/>
    </source>
</evidence>